<dbReference type="Proteomes" id="UP000196084">
    <property type="component" value="Unassembled WGS sequence"/>
</dbReference>
<dbReference type="OrthoDB" id="307404at2157"/>
<dbReference type="AlphaFoldDB" id="A0A202E4M1"/>
<comment type="similarity">
    <text evidence="1">Belongs to the universal stress protein A family.</text>
</comment>
<evidence type="ECO:0000313" key="4">
    <source>
        <dbReference type="Proteomes" id="UP000196084"/>
    </source>
</evidence>
<reference evidence="3 4" key="1">
    <citation type="submission" date="2017-02" db="EMBL/GenBank/DDBJ databases">
        <title>Natronthermophilus aegyptiacus gen. nov.,sp. nov., an aerobic, extremely halophilic alkalithermophilic archaeon isolated from the athalassohaline Wadi An Natrun, Egypt.</title>
        <authorList>
            <person name="Zhao B."/>
        </authorList>
    </citation>
    <scope>NUCLEOTIDE SEQUENCE [LARGE SCALE GENOMIC DNA]</scope>
    <source>
        <strain evidence="3 4">CGMCC 1.3597</strain>
    </source>
</reference>
<comment type="caution">
    <text evidence="3">The sequence shown here is derived from an EMBL/GenBank/DDBJ whole genome shotgun (WGS) entry which is preliminary data.</text>
</comment>
<sequence>MVVVTAIDGEEGSNRVLEEGEKLARQFDESLQIIFVYEPASHAYLTNQYMEITSDPSDEEAVTLAEKRIDDVVSDAIDEYEAIGKVGDPAEEILKHAGGVDARYIVIGGRSRSPVGKALFGSVTQSVLLDSDCPVLTILQ</sequence>
<dbReference type="CDD" id="cd00293">
    <property type="entry name" value="USP-like"/>
    <property type="match status" value="1"/>
</dbReference>
<dbReference type="InterPro" id="IPR014729">
    <property type="entry name" value="Rossmann-like_a/b/a_fold"/>
</dbReference>
<name>A0A202E4M1_9EURY</name>
<dbReference type="InterPro" id="IPR006016">
    <property type="entry name" value="UspA"/>
</dbReference>
<proteinExistence type="inferred from homology"/>
<evidence type="ECO:0000313" key="3">
    <source>
        <dbReference type="EMBL" id="OVE83235.1"/>
    </source>
</evidence>
<gene>
    <name evidence="3" type="ORF">B2G88_17695</name>
</gene>
<dbReference type="Gene3D" id="3.40.50.620">
    <property type="entry name" value="HUPs"/>
    <property type="match status" value="1"/>
</dbReference>
<accession>A0A202E4M1</accession>
<protein>
    <submittedName>
        <fullName evidence="3">Universal stress protein UspA</fullName>
    </submittedName>
</protein>
<evidence type="ECO:0000256" key="1">
    <source>
        <dbReference type="ARBA" id="ARBA00008791"/>
    </source>
</evidence>
<dbReference type="PANTHER" id="PTHR46268">
    <property type="entry name" value="STRESS RESPONSE PROTEIN NHAX"/>
    <property type="match status" value="1"/>
</dbReference>
<evidence type="ECO:0000259" key="2">
    <source>
        <dbReference type="Pfam" id="PF00582"/>
    </source>
</evidence>
<dbReference type="PANTHER" id="PTHR46268:SF6">
    <property type="entry name" value="UNIVERSAL STRESS PROTEIN UP12"/>
    <property type="match status" value="1"/>
</dbReference>
<feature type="domain" description="UspA" evidence="2">
    <location>
        <begin position="3"/>
        <end position="137"/>
    </location>
</feature>
<dbReference type="SUPFAM" id="SSF52402">
    <property type="entry name" value="Adenine nucleotide alpha hydrolases-like"/>
    <property type="match status" value="1"/>
</dbReference>
<dbReference type="RefSeq" id="WP_054862718.1">
    <property type="nucleotide sequence ID" value="NZ_MWPH01000004.1"/>
</dbReference>
<dbReference type="Pfam" id="PF00582">
    <property type="entry name" value="Usp"/>
    <property type="match status" value="1"/>
</dbReference>
<organism evidence="3 4">
    <name type="scientific">Natronolimnobius baerhuensis</name>
    <dbReference type="NCBI Taxonomy" id="253108"/>
    <lineage>
        <taxon>Archaea</taxon>
        <taxon>Methanobacteriati</taxon>
        <taxon>Methanobacteriota</taxon>
        <taxon>Stenosarchaea group</taxon>
        <taxon>Halobacteria</taxon>
        <taxon>Halobacteriales</taxon>
        <taxon>Natrialbaceae</taxon>
        <taxon>Natronolimnobius</taxon>
    </lineage>
</organism>
<dbReference type="EMBL" id="MWPH01000004">
    <property type="protein sequence ID" value="OVE83235.1"/>
    <property type="molecule type" value="Genomic_DNA"/>
</dbReference>
<keyword evidence="4" id="KW-1185">Reference proteome</keyword>